<dbReference type="KEGG" id="mpg:Theba_2708"/>
<dbReference type="EMBL" id="CP003532">
    <property type="protein sequence ID" value="AFK08307.1"/>
    <property type="molecule type" value="Genomic_DNA"/>
</dbReference>
<gene>
    <name evidence="1" type="ORF">Theba_2708</name>
</gene>
<dbReference type="HOGENOM" id="CLU_3404332_0_0_0"/>
<sequence>MPWEIAGVCEPGLRCNKEEVNEKLKRFCDD</sequence>
<organism evidence="1 2">
    <name type="scientific">Mesotoga prima MesG1.Ag.4.2</name>
    <dbReference type="NCBI Taxonomy" id="660470"/>
    <lineage>
        <taxon>Bacteria</taxon>
        <taxon>Thermotogati</taxon>
        <taxon>Thermotogota</taxon>
        <taxon>Thermotogae</taxon>
        <taxon>Kosmotogales</taxon>
        <taxon>Kosmotogaceae</taxon>
        <taxon>Mesotoga</taxon>
    </lineage>
</organism>
<dbReference type="Proteomes" id="UP000002881">
    <property type="component" value="Chromosome"/>
</dbReference>
<evidence type="ECO:0000313" key="1">
    <source>
        <dbReference type="EMBL" id="AFK08307.1"/>
    </source>
</evidence>
<reference evidence="1 2" key="1">
    <citation type="journal article" date="2012" name="Genome Biol. Evol.">
        <title>Genome Sequence of the Mesophilic Thermotogales Bacterium Mesotoga prima MesG1.Ag.4.2 Reveals the Largest Thermotogales Genome To Date.</title>
        <authorList>
            <person name="Zhaxybayeva O."/>
            <person name="Swithers K.S."/>
            <person name="Foght J."/>
            <person name="Green A.G."/>
            <person name="Bruce D."/>
            <person name="Detter C."/>
            <person name="Han S."/>
            <person name="Teshima H."/>
            <person name="Han J."/>
            <person name="Woyke T."/>
            <person name="Pitluck S."/>
            <person name="Nolan M."/>
            <person name="Ivanova N."/>
            <person name="Pati A."/>
            <person name="Land M.L."/>
            <person name="Dlutek M."/>
            <person name="Doolittle W.F."/>
            <person name="Noll K.M."/>
            <person name="Nesbo C.L."/>
        </authorList>
    </citation>
    <scope>NUCLEOTIDE SEQUENCE [LARGE SCALE GENOMIC DNA]</scope>
    <source>
        <strain evidence="2">mesG1.Ag.4.2</strain>
    </source>
</reference>
<accession>I2F8Q4</accession>
<proteinExistence type="predicted"/>
<protein>
    <submittedName>
        <fullName evidence="1">Uncharacterized protein</fullName>
    </submittedName>
</protein>
<keyword evidence="2" id="KW-1185">Reference proteome</keyword>
<evidence type="ECO:0000313" key="2">
    <source>
        <dbReference type="Proteomes" id="UP000002881"/>
    </source>
</evidence>
<name>I2F8Q4_9BACT</name>
<dbReference type="AlphaFoldDB" id="I2F8Q4"/>